<protein>
    <submittedName>
        <fullName evidence="2">Putative transposase</fullName>
    </submittedName>
</protein>
<dbReference type="SMART" id="SM01321">
    <property type="entry name" value="Y1_Tnp"/>
    <property type="match status" value="1"/>
</dbReference>
<dbReference type="Proteomes" id="UP000273643">
    <property type="component" value="Unassembled WGS sequence"/>
</dbReference>
<dbReference type="RefSeq" id="WP_123637052.1">
    <property type="nucleotide sequence ID" value="NZ_RJUK01000001.1"/>
</dbReference>
<dbReference type="OrthoDB" id="9794403at2"/>
<dbReference type="EMBL" id="RJUK01000001">
    <property type="protein sequence ID" value="ROQ19746.1"/>
    <property type="molecule type" value="Genomic_DNA"/>
</dbReference>
<sequence length="170" mass="20152">MPNYRRTYIPGGTYFFTVTLQDRQSDFLTRYIDTLRDAVRRVHQARPLTIDAWCVLPDHLHAIWTLPQYDTDYSGRWREIKKVFSKTVIAMEGLARDATICQQRFWEHAITSEQDFRNHMDYVHYNPVKHGWVNAVKDWPYSTFHRSVKEGVYPEDWGGKGVVDIRAGER</sequence>
<gene>
    <name evidence="2" type="ORF">EDC38_0334</name>
</gene>
<feature type="domain" description="Transposase IS200-like" evidence="1">
    <location>
        <begin position="9"/>
        <end position="126"/>
    </location>
</feature>
<dbReference type="PANTHER" id="PTHR36966">
    <property type="entry name" value="REP-ASSOCIATED TYROSINE TRANSPOSASE"/>
    <property type="match status" value="1"/>
</dbReference>
<dbReference type="NCBIfam" id="NF047646">
    <property type="entry name" value="REP_Tyr_transpos"/>
    <property type="match status" value="1"/>
</dbReference>
<dbReference type="InterPro" id="IPR052715">
    <property type="entry name" value="RAYT_transposase"/>
</dbReference>
<comment type="caution">
    <text evidence="2">The sequence shown here is derived from an EMBL/GenBank/DDBJ whole genome shotgun (WGS) entry which is preliminary data.</text>
</comment>
<evidence type="ECO:0000313" key="3">
    <source>
        <dbReference type="Proteomes" id="UP000273643"/>
    </source>
</evidence>
<proteinExistence type="predicted"/>
<dbReference type="GO" id="GO:0006313">
    <property type="term" value="P:DNA transposition"/>
    <property type="evidence" value="ECO:0007669"/>
    <property type="project" value="InterPro"/>
</dbReference>
<evidence type="ECO:0000313" key="2">
    <source>
        <dbReference type="EMBL" id="ROQ19746.1"/>
    </source>
</evidence>
<dbReference type="InterPro" id="IPR036515">
    <property type="entry name" value="Transposase_17_sf"/>
</dbReference>
<dbReference type="GO" id="GO:0004803">
    <property type="term" value="F:transposase activity"/>
    <property type="evidence" value="ECO:0007669"/>
    <property type="project" value="InterPro"/>
</dbReference>
<keyword evidence="3" id="KW-1185">Reference proteome</keyword>
<dbReference type="GO" id="GO:0043565">
    <property type="term" value="F:sequence-specific DNA binding"/>
    <property type="evidence" value="ECO:0007669"/>
    <property type="project" value="TreeGrafter"/>
</dbReference>
<organism evidence="2 3">
    <name type="scientific">Marinimicrobium koreense</name>
    <dbReference type="NCBI Taxonomy" id="306545"/>
    <lineage>
        <taxon>Bacteria</taxon>
        <taxon>Pseudomonadati</taxon>
        <taxon>Pseudomonadota</taxon>
        <taxon>Gammaproteobacteria</taxon>
        <taxon>Cellvibrionales</taxon>
        <taxon>Cellvibrionaceae</taxon>
        <taxon>Marinimicrobium</taxon>
    </lineage>
</organism>
<name>A0A3N1P4I3_9GAMM</name>
<dbReference type="Gene3D" id="3.30.70.1290">
    <property type="entry name" value="Transposase IS200-like"/>
    <property type="match status" value="1"/>
</dbReference>
<dbReference type="PANTHER" id="PTHR36966:SF1">
    <property type="entry name" value="REP-ASSOCIATED TYROSINE TRANSPOSASE"/>
    <property type="match status" value="1"/>
</dbReference>
<accession>A0A3N1P4I3</accession>
<dbReference type="AlphaFoldDB" id="A0A3N1P4I3"/>
<evidence type="ECO:0000259" key="1">
    <source>
        <dbReference type="SMART" id="SM01321"/>
    </source>
</evidence>
<dbReference type="SUPFAM" id="SSF143422">
    <property type="entry name" value="Transposase IS200-like"/>
    <property type="match status" value="1"/>
</dbReference>
<dbReference type="InterPro" id="IPR002686">
    <property type="entry name" value="Transposase_17"/>
</dbReference>
<reference evidence="2 3" key="1">
    <citation type="submission" date="2018-11" db="EMBL/GenBank/DDBJ databases">
        <title>Genomic Encyclopedia of Type Strains, Phase IV (KMG-IV): sequencing the most valuable type-strain genomes for metagenomic binning, comparative biology and taxonomic classification.</title>
        <authorList>
            <person name="Goeker M."/>
        </authorList>
    </citation>
    <scope>NUCLEOTIDE SEQUENCE [LARGE SCALE GENOMIC DNA]</scope>
    <source>
        <strain evidence="2 3">DSM 16974</strain>
    </source>
</reference>